<dbReference type="RefSeq" id="WP_348261008.1">
    <property type="nucleotide sequence ID" value="NZ_CP121196.1"/>
</dbReference>
<sequence length="184" mass="20616">MSSLLGLTYHSELHISSTSQAYQQFLWTKAHIISRIRDRFIARASDADDSANACEFNGDRASARNWRLQRDAFLAKADSELGGWGPTTAQLDALIENERRQACIRMECQRNGDALQEALSLEKPKQEKSCRDALAKLEPEAAKLHEAWIAGMKSARIPLDGTEEQLKMVGLWDAFQRALKAAAR</sequence>
<proteinExistence type="predicted"/>
<evidence type="ECO:0008006" key="2">
    <source>
        <dbReference type="Google" id="ProtNLM"/>
    </source>
</evidence>
<reference evidence="1" key="1">
    <citation type="submission" date="2023-03" db="EMBL/GenBank/DDBJ databases">
        <title>Edaphobacter sp.</title>
        <authorList>
            <person name="Huber K.J."/>
            <person name="Papendorf J."/>
            <person name="Pilke C."/>
            <person name="Bunk B."/>
            <person name="Sproeer C."/>
            <person name="Pester M."/>
        </authorList>
    </citation>
    <scope>NUCLEOTIDE SEQUENCE</scope>
    <source>
        <strain evidence="1">DSM 110680</strain>
    </source>
</reference>
<evidence type="ECO:0000313" key="1">
    <source>
        <dbReference type="EMBL" id="XBH15777.1"/>
    </source>
</evidence>
<dbReference type="AlphaFoldDB" id="A0AAU7DEL5"/>
<name>A0AAU7DEL5_9BACT</name>
<gene>
    <name evidence="1" type="ORF">P8935_14490</name>
</gene>
<protein>
    <recommendedName>
        <fullName evidence="2">Lysozyme inhibitor LprI N-terminal domain-containing protein</fullName>
    </recommendedName>
</protein>
<dbReference type="EMBL" id="CP121196">
    <property type="protein sequence ID" value="XBH15777.1"/>
    <property type="molecule type" value="Genomic_DNA"/>
</dbReference>
<organism evidence="1">
    <name type="scientific">Telmatobacter sp. DSM 110680</name>
    <dbReference type="NCBI Taxonomy" id="3036704"/>
    <lineage>
        <taxon>Bacteria</taxon>
        <taxon>Pseudomonadati</taxon>
        <taxon>Acidobacteriota</taxon>
        <taxon>Terriglobia</taxon>
        <taxon>Terriglobales</taxon>
        <taxon>Acidobacteriaceae</taxon>
        <taxon>Telmatobacter</taxon>
    </lineage>
</organism>
<accession>A0AAU7DEL5</accession>